<proteinExistence type="predicted"/>
<dbReference type="SUPFAM" id="SSF54285">
    <property type="entry name" value="MoaD/ThiS"/>
    <property type="match status" value="1"/>
</dbReference>
<dbReference type="EC" id="2.8.1.12" evidence="1"/>
<organism evidence="1 2">
    <name type="scientific">Campylobacter vicugnae</name>
    <dbReference type="NCBI Taxonomy" id="1660076"/>
    <lineage>
        <taxon>Bacteria</taxon>
        <taxon>Pseudomonadati</taxon>
        <taxon>Campylobacterota</taxon>
        <taxon>Epsilonproteobacteria</taxon>
        <taxon>Campylobacterales</taxon>
        <taxon>Campylobacteraceae</taxon>
        <taxon>Campylobacter</taxon>
    </lineage>
</organism>
<dbReference type="Pfam" id="PF02597">
    <property type="entry name" value="ThiS"/>
    <property type="match status" value="1"/>
</dbReference>
<dbReference type="AlphaFoldDB" id="A0A1X9T3M8"/>
<gene>
    <name evidence="1" type="primary">moaD</name>
    <name evidence="1" type="ORF">CVIC8964_1703</name>
</gene>
<dbReference type="EMBL" id="CP018791">
    <property type="protein sequence ID" value="ARR03071.1"/>
    <property type="molecule type" value="Genomic_DNA"/>
</dbReference>
<evidence type="ECO:0000313" key="1">
    <source>
        <dbReference type="EMBL" id="ARR03071.1"/>
    </source>
</evidence>
<dbReference type="STRING" id="1660074.CVIC8964_1703"/>
<dbReference type="InterPro" id="IPR016155">
    <property type="entry name" value="Mopterin_synth/thiamin_S_b"/>
</dbReference>
<keyword evidence="1" id="KW-0808">Transferase</keyword>
<protein>
    <submittedName>
        <fullName evidence="1">Molybdopterin synthase, small subunit</fullName>
        <ecNumber evidence="1">2.8.1.12</ecNumber>
    </submittedName>
</protein>
<dbReference type="InterPro" id="IPR003749">
    <property type="entry name" value="ThiS/MoaD-like"/>
</dbReference>
<reference evidence="1 2" key="1">
    <citation type="journal article" date="2017" name="Genome Biol. Evol.">
        <title>Comparative Genomic Analysis Identifies a Campylobacter Clade Deficient in Selenium Metabolism.</title>
        <authorList>
            <person name="Miller W.G."/>
            <person name="Yee E."/>
            <person name="Lopes B.S."/>
            <person name="Chapman M.H."/>
            <person name="Huynh S."/>
            <person name="Bono J.L."/>
            <person name="Parker C.T."/>
            <person name="Strachan N.J.C."/>
            <person name="Forbes K.J."/>
        </authorList>
    </citation>
    <scope>NUCLEOTIDE SEQUENCE [LARGE SCALE GENOMIC DNA]</scope>
    <source>
        <strain evidence="1 2">RM8964</strain>
    </source>
</reference>
<accession>A0A1X9T3M8</accession>
<dbReference type="Proteomes" id="UP000194265">
    <property type="component" value="Chromosome"/>
</dbReference>
<sequence length="73" mass="8020">MIKVEFLGPIGVKPMELDVKNLGQLKDILSQNDEISKWLKLCAVALNDEIINDINTELKSGDRICILPPVCGG</sequence>
<dbReference type="Gene3D" id="3.10.20.30">
    <property type="match status" value="1"/>
</dbReference>
<dbReference type="InterPro" id="IPR012675">
    <property type="entry name" value="Beta-grasp_dom_sf"/>
</dbReference>
<name>A0A1X9T3M8_9BACT</name>
<dbReference type="RefSeq" id="WP_086334167.1">
    <property type="nucleotide sequence ID" value="NZ_CP018791.1"/>
</dbReference>
<dbReference type="OrthoDB" id="5339935at2"/>
<evidence type="ECO:0000313" key="2">
    <source>
        <dbReference type="Proteomes" id="UP000194265"/>
    </source>
</evidence>
<dbReference type="GO" id="GO:0030366">
    <property type="term" value="F:molybdopterin synthase activity"/>
    <property type="evidence" value="ECO:0007669"/>
    <property type="project" value="UniProtKB-EC"/>
</dbReference>